<evidence type="ECO:0000313" key="1">
    <source>
        <dbReference type="EMBL" id="JAE15366.1"/>
    </source>
</evidence>
<sequence>MQNAHVSDFSSLFTSTRLVLLLTVSILTKVS</sequence>
<organism evidence="1">
    <name type="scientific">Arundo donax</name>
    <name type="common">Giant reed</name>
    <name type="synonym">Donax arundinaceus</name>
    <dbReference type="NCBI Taxonomy" id="35708"/>
    <lineage>
        <taxon>Eukaryota</taxon>
        <taxon>Viridiplantae</taxon>
        <taxon>Streptophyta</taxon>
        <taxon>Embryophyta</taxon>
        <taxon>Tracheophyta</taxon>
        <taxon>Spermatophyta</taxon>
        <taxon>Magnoliopsida</taxon>
        <taxon>Liliopsida</taxon>
        <taxon>Poales</taxon>
        <taxon>Poaceae</taxon>
        <taxon>PACMAD clade</taxon>
        <taxon>Arundinoideae</taxon>
        <taxon>Arundineae</taxon>
        <taxon>Arundo</taxon>
    </lineage>
</organism>
<proteinExistence type="predicted"/>
<accession>A0A0A9L5J0</accession>
<reference evidence="1" key="1">
    <citation type="submission" date="2014-09" db="EMBL/GenBank/DDBJ databases">
        <authorList>
            <person name="Magalhaes I.L.F."/>
            <person name="Oliveira U."/>
            <person name="Santos F.R."/>
            <person name="Vidigal T.H.D.A."/>
            <person name="Brescovit A.D."/>
            <person name="Santos A.J."/>
        </authorList>
    </citation>
    <scope>NUCLEOTIDE SEQUENCE</scope>
    <source>
        <tissue evidence="1">Shoot tissue taken approximately 20 cm above the soil surface</tissue>
    </source>
</reference>
<name>A0A0A9L5J0_ARUDO</name>
<dbReference type="AlphaFoldDB" id="A0A0A9L5J0"/>
<protein>
    <submittedName>
        <fullName evidence="1">Uncharacterized protein</fullName>
    </submittedName>
</protein>
<reference evidence="1" key="2">
    <citation type="journal article" date="2015" name="Data Brief">
        <title>Shoot transcriptome of the giant reed, Arundo donax.</title>
        <authorList>
            <person name="Barrero R.A."/>
            <person name="Guerrero F.D."/>
            <person name="Moolhuijzen P."/>
            <person name="Goolsby J.A."/>
            <person name="Tidwell J."/>
            <person name="Bellgard S.E."/>
            <person name="Bellgard M.I."/>
        </authorList>
    </citation>
    <scope>NUCLEOTIDE SEQUENCE</scope>
    <source>
        <tissue evidence="1">Shoot tissue taken approximately 20 cm above the soil surface</tissue>
    </source>
</reference>
<dbReference type="EMBL" id="GBRH01182530">
    <property type="protein sequence ID" value="JAE15366.1"/>
    <property type="molecule type" value="Transcribed_RNA"/>
</dbReference>